<evidence type="ECO:0000256" key="1">
    <source>
        <dbReference type="SAM" id="Phobius"/>
    </source>
</evidence>
<protein>
    <submittedName>
        <fullName evidence="3">EpsI family protein</fullName>
    </submittedName>
</protein>
<feature type="domain" description="Methanolan biosynthesis EpsI" evidence="2">
    <location>
        <begin position="15"/>
        <end position="220"/>
    </location>
</feature>
<proteinExistence type="predicted"/>
<accession>A0A1H5XQD1</accession>
<gene>
    <name evidence="3" type="ORF">SAMN05421819_1922</name>
</gene>
<dbReference type="InterPro" id="IPR014263">
    <property type="entry name" value="Methanolan_biosynth_EpsI"/>
</dbReference>
<dbReference type="Proteomes" id="UP000236728">
    <property type="component" value="Unassembled WGS sequence"/>
</dbReference>
<dbReference type="RefSeq" id="WP_103932848.1">
    <property type="nucleotide sequence ID" value="NZ_FNVA01000003.1"/>
</dbReference>
<keyword evidence="4" id="KW-1185">Reference proteome</keyword>
<dbReference type="OrthoDB" id="9797363at2"/>
<name>A0A1H5XQD1_9BACT</name>
<evidence type="ECO:0000259" key="2">
    <source>
        <dbReference type="Pfam" id="PF11984"/>
    </source>
</evidence>
<keyword evidence="1" id="KW-0812">Transmembrane</keyword>
<reference evidence="3 4" key="1">
    <citation type="submission" date="2016-10" db="EMBL/GenBank/DDBJ databases">
        <authorList>
            <person name="de Groot N.N."/>
        </authorList>
    </citation>
    <scope>NUCLEOTIDE SEQUENCE [LARGE SCALE GENOMIC DNA]</scope>
    <source>
        <strain evidence="3 4">DSM 22489</strain>
    </source>
</reference>
<sequence length="223" mass="24571">MNNGGMFRTPIYWSVMGLMLAVLGLLVARGNQDRVPPSTALDQFPVMLAGLNSTEVPLAQEALDVLGKGYFLNRLYNAPSATTPQRDTIGLFIAYFPTQRSGQSIHSPQNCLPGAGWTFLSSDTTTIPGPNGTSHQVGDYLISDGSHQAEVLYWYKAEKRWIANDWAAKYYMLLDSMRFGRTDAALVRITTMIHPGEDRAQARQRVVAFADALSPLLPSYVPD</sequence>
<keyword evidence="1" id="KW-0472">Membrane</keyword>
<feature type="transmembrane region" description="Helical" evidence="1">
    <location>
        <begin position="12"/>
        <end position="28"/>
    </location>
</feature>
<dbReference type="EMBL" id="FNVA01000003">
    <property type="protein sequence ID" value="SEG13882.1"/>
    <property type="molecule type" value="Genomic_DNA"/>
</dbReference>
<evidence type="ECO:0000313" key="3">
    <source>
        <dbReference type="EMBL" id="SEG13882.1"/>
    </source>
</evidence>
<organism evidence="3 4">
    <name type="scientific">Bryocella elongata</name>
    <dbReference type="NCBI Taxonomy" id="863522"/>
    <lineage>
        <taxon>Bacteria</taxon>
        <taxon>Pseudomonadati</taxon>
        <taxon>Acidobacteriota</taxon>
        <taxon>Terriglobia</taxon>
        <taxon>Terriglobales</taxon>
        <taxon>Acidobacteriaceae</taxon>
        <taxon>Bryocella</taxon>
    </lineage>
</organism>
<dbReference type="Pfam" id="PF11984">
    <property type="entry name" value="DUF3485"/>
    <property type="match status" value="1"/>
</dbReference>
<keyword evidence="1" id="KW-1133">Transmembrane helix</keyword>
<dbReference type="AlphaFoldDB" id="A0A1H5XQD1"/>
<evidence type="ECO:0000313" key="4">
    <source>
        <dbReference type="Proteomes" id="UP000236728"/>
    </source>
</evidence>
<dbReference type="NCBIfam" id="TIGR02914">
    <property type="entry name" value="EpsI_fam"/>
    <property type="match status" value="1"/>
</dbReference>